<name>A0A7R9DAJ1_TIMCR</name>
<organism evidence="1">
    <name type="scientific">Timema cristinae</name>
    <name type="common">Walking stick</name>
    <dbReference type="NCBI Taxonomy" id="61476"/>
    <lineage>
        <taxon>Eukaryota</taxon>
        <taxon>Metazoa</taxon>
        <taxon>Ecdysozoa</taxon>
        <taxon>Arthropoda</taxon>
        <taxon>Hexapoda</taxon>
        <taxon>Insecta</taxon>
        <taxon>Pterygota</taxon>
        <taxon>Neoptera</taxon>
        <taxon>Polyneoptera</taxon>
        <taxon>Phasmatodea</taxon>
        <taxon>Timematodea</taxon>
        <taxon>Timematoidea</taxon>
        <taxon>Timematidae</taxon>
        <taxon>Timema</taxon>
    </lineage>
</organism>
<sequence length="77" mass="8487">MLQGLAALKDGRVCGVIVVTDALIDRNSSERAGIFGEIRVTVDFRGMRVGYHGTLQYPASYHDEASNVQQQTHHNKS</sequence>
<proteinExistence type="predicted"/>
<reference evidence="1" key="1">
    <citation type="submission" date="2020-11" db="EMBL/GenBank/DDBJ databases">
        <authorList>
            <person name="Tran Van P."/>
        </authorList>
    </citation>
    <scope>NUCLEOTIDE SEQUENCE</scope>
</reference>
<protein>
    <submittedName>
        <fullName evidence="1">Uncharacterized protein</fullName>
    </submittedName>
</protein>
<dbReference type="EMBL" id="OC322003">
    <property type="protein sequence ID" value="CAD7411075.1"/>
    <property type="molecule type" value="Genomic_DNA"/>
</dbReference>
<dbReference type="AlphaFoldDB" id="A0A7R9DAJ1"/>
<accession>A0A7R9DAJ1</accession>
<evidence type="ECO:0000313" key="1">
    <source>
        <dbReference type="EMBL" id="CAD7411075.1"/>
    </source>
</evidence>
<gene>
    <name evidence="1" type="ORF">TCEB3V08_LOCUS10782</name>
</gene>